<dbReference type="AlphaFoldDB" id="A0ABD0PYK9"/>
<feature type="non-terminal residue" evidence="2">
    <location>
        <position position="1"/>
    </location>
</feature>
<evidence type="ECO:0000313" key="2">
    <source>
        <dbReference type="EMBL" id="KAL0179099.1"/>
    </source>
</evidence>
<gene>
    <name evidence="2" type="ORF">M9458_024541</name>
</gene>
<evidence type="ECO:0000259" key="1">
    <source>
        <dbReference type="Pfam" id="PF00100"/>
    </source>
</evidence>
<organism evidence="2 3">
    <name type="scientific">Cirrhinus mrigala</name>
    <name type="common">Mrigala</name>
    <dbReference type="NCBI Taxonomy" id="683832"/>
    <lineage>
        <taxon>Eukaryota</taxon>
        <taxon>Metazoa</taxon>
        <taxon>Chordata</taxon>
        <taxon>Craniata</taxon>
        <taxon>Vertebrata</taxon>
        <taxon>Euteleostomi</taxon>
        <taxon>Actinopterygii</taxon>
        <taxon>Neopterygii</taxon>
        <taxon>Teleostei</taxon>
        <taxon>Ostariophysi</taxon>
        <taxon>Cypriniformes</taxon>
        <taxon>Cyprinidae</taxon>
        <taxon>Labeoninae</taxon>
        <taxon>Labeonini</taxon>
        <taxon>Cirrhinus</taxon>
    </lineage>
</organism>
<reference evidence="2 3" key="1">
    <citation type="submission" date="2024-05" db="EMBL/GenBank/DDBJ databases">
        <title>Genome sequencing and assembly of Indian major carp, Cirrhinus mrigala (Hamilton, 1822).</title>
        <authorList>
            <person name="Mohindra V."/>
            <person name="Chowdhury L.M."/>
            <person name="Lal K."/>
            <person name="Jena J.K."/>
        </authorList>
    </citation>
    <scope>NUCLEOTIDE SEQUENCE [LARGE SCALE GENOMIC DNA]</scope>
    <source>
        <strain evidence="2">CM1030</strain>
        <tissue evidence="2">Blood</tissue>
    </source>
</reference>
<dbReference type="InterPro" id="IPR042235">
    <property type="entry name" value="ZP-C_dom"/>
</dbReference>
<dbReference type="Gene3D" id="2.60.40.4100">
    <property type="entry name" value="Zona pellucida, ZP-C domain"/>
    <property type="match status" value="1"/>
</dbReference>
<protein>
    <recommendedName>
        <fullName evidence="1">ZP-C domain-containing protein</fullName>
    </recommendedName>
</protein>
<dbReference type="Proteomes" id="UP001529510">
    <property type="component" value="Unassembled WGS sequence"/>
</dbReference>
<keyword evidence="3" id="KW-1185">Reference proteome</keyword>
<name>A0ABD0PYK9_CIRMR</name>
<feature type="non-terminal residue" evidence="2">
    <location>
        <position position="50"/>
    </location>
</feature>
<feature type="domain" description="ZP-C" evidence="1">
    <location>
        <begin position="3"/>
        <end position="50"/>
    </location>
</feature>
<evidence type="ECO:0000313" key="3">
    <source>
        <dbReference type="Proteomes" id="UP001529510"/>
    </source>
</evidence>
<dbReference type="EMBL" id="JAMKFB020000012">
    <property type="protein sequence ID" value="KAL0179099.1"/>
    <property type="molecule type" value="Genomic_DNA"/>
</dbReference>
<dbReference type="Pfam" id="PF00100">
    <property type="entry name" value="Zona_pellucida"/>
    <property type="match status" value="1"/>
</dbReference>
<comment type="caution">
    <text evidence="2">The sequence shown here is derived from an EMBL/GenBank/DDBJ whole genome shotgun (WGS) entry which is preliminary data.</text>
</comment>
<proteinExistence type="predicted"/>
<accession>A0ABD0PYK9</accession>
<dbReference type="InterPro" id="IPR055355">
    <property type="entry name" value="ZP-C"/>
</dbReference>
<sequence length="50" mass="5553">MIPYQDAEFAHPFTGSVKAGLNEHIFVEVRVDGVDSRQFASVIDTCWATP</sequence>